<dbReference type="VEuPathDB" id="FungiDB:CPSG_01906"/>
<dbReference type="Proteomes" id="UP000002497">
    <property type="component" value="Unassembled WGS sequence"/>
</dbReference>
<dbReference type="AlphaFoldDB" id="E9CWS3"/>
<protein>
    <submittedName>
        <fullName evidence="1">Uncharacterized protein</fullName>
    </submittedName>
</protein>
<dbReference type="EMBL" id="GL636487">
    <property type="protein sequence ID" value="EFW21749.1"/>
    <property type="molecule type" value="Genomic_DNA"/>
</dbReference>
<evidence type="ECO:0000313" key="2">
    <source>
        <dbReference type="Proteomes" id="UP000002497"/>
    </source>
</evidence>
<organism evidence="2">
    <name type="scientific">Coccidioides posadasii (strain RMSCC 757 / Silveira)</name>
    <name type="common">Valley fever fungus</name>
    <dbReference type="NCBI Taxonomy" id="443226"/>
    <lineage>
        <taxon>Eukaryota</taxon>
        <taxon>Fungi</taxon>
        <taxon>Dikarya</taxon>
        <taxon>Ascomycota</taxon>
        <taxon>Pezizomycotina</taxon>
        <taxon>Eurotiomycetes</taxon>
        <taxon>Eurotiomycetidae</taxon>
        <taxon>Onygenales</taxon>
        <taxon>Onygenaceae</taxon>
        <taxon>Coccidioides</taxon>
    </lineage>
</organism>
<name>E9CWS3_COCPS</name>
<dbReference type="HOGENOM" id="CLU_2654312_0_0_1"/>
<proteinExistence type="predicted"/>
<evidence type="ECO:0000313" key="1">
    <source>
        <dbReference type="EMBL" id="EFW21749.1"/>
    </source>
</evidence>
<reference evidence="2" key="2">
    <citation type="submission" date="2010-03" db="EMBL/GenBank/DDBJ databases">
        <title>The genome sequence of Coccidioides posadasii strain Silveira.</title>
        <authorList>
            <consortium name="The Broad Institute Genome Sequencing Center for Infectious Disease"/>
            <person name="Neafsey D."/>
            <person name="Orbach M."/>
            <person name="Henn M.R."/>
            <person name="Cole G.T."/>
            <person name="Galgiani J."/>
            <person name="Gardner M.J."/>
            <person name="Kirkland T.N."/>
            <person name="Taylor J.W."/>
            <person name="Young S.K."/>
            <person name="Zeng Q."/>
            <person name="Koehrsen M."/>
            <person name="Alvarado L."/>
            <person name="Berlin A."/>
            <person name="Borenstein D."/>
            <person name="Chapman S.B."/>
            <person name="Chen Z."/>
            <person name="Engels R."/>
            <person name="Freedman E."/>
            <person name="Gellesch M."/>
            <person name="Goldberg J."/>
            <person name="Griggs A."/>
            <person name="Gujja S."/>
            <person name="Heilman E."/>
            <person name="Heiman D."/>
            <person name="Howarth C."/>
            <person name="Jen D."/>
            <person name="Larson L."/>
            <person name="Mehta T."/>
            <person name="Neiman D."/>
            <person name="Park D."/>
            <person name="Pearson M."/>
            <person name="Richards J."/>
            <person name="Roberts A."/>
            <person name="Saif S."/>
            <person name="Shea T."/>
            <person name="Shenoy N."/>
            <person name="Sisk P."/>
            <person name="Stolte C."/>
            <person name="Sykes S."/>
            <person name="Walk T."/>
            <person name="White J."/>
            <person name="Yandava C."/>
            <person name="Haas B."/>
            <person name="Nusbaum C."/>
            <person name="Birren B."/>
        </authorList>
    </citation>
    <scope>NUCLEOTIDE SEQUENCE [LARGE SCALE GENOMIC DNA]</scope>
    <source>
        <strain evidence="2">RMSCC 757 / Silveira</strain>
    </source>
</reference>
<accession>E9CWS3</accession>
<sequence length="76" mass="8464">MKFAPDDLQRLNCSRDVAHYQASLRVGPRGAKAVQILFATESSGVGRSDVPLYDLVIPAVDKVDHRREGMELRSPR</sequence>
<gene>
    <name evidence="1" type="ORF">CPSG_01906</name>
</gene>
<keyword evidence="2" id="KW-1185">Reference proteome</keyword>
<reference evidence="2" key="1">
    <citation type="journal article" date="2010" name="Genome Res.">
        <title>Population genomic sequencing of Coccidioides fungi reveals recent hybridization and transposon control.</title>
        <authorList>
            <person name="Neafsey D.E."/>
            <person name="Barker B.M."/>
            <person name="Sharpton T.J."/>
            <person name="Stajich J.E."/>
            <person name="Park D.J."/>
            <person name="Whiston E."/>
            <person name="Hung C.-Y."/>
            <person name="McMahan C."/>
            <person name="White J."/>
            <person name="Sykes S."/>
            <person name="Heiman D."/>
            <person name="Young S."/>
            <person name="Zeng Q."/>
            <person name="Abouelleil A."/>
            <person name="Aftuck L."/>
            <person name="Bessette D."/>
            <person name="Brown A."/>
            <person name="FitzGerald M."/>
            <person name="Lui A."/>
            <person name="Macdonald J.P."/>
            <person name="Priest M."/>
            <person name="Orbach M.J."/>
            <person name="Galgiani J.N."/>
            <person name="Kirkland T.N."/>
            <person name="Cole G.T."/>
            <person name="Birren B.W."/>
            <person name="Henn M.R."/>
            <person name="Taylor J.W."/>
            <person name="Rounsley S.D."/>
        </authorList>
    </citation>
    <scope>NUCLEOTIDE SEQUENCE [LARGE SCALE GENOMIC DNA]</scope>
    <source>
        <strain evidence="2">RMSCC 757 / Silveira</strain>
    </source>
</reference>